<protein>
    <recommendedName>
        <fullName evidence="3">Protein ImuA</fullName>
    </recommendedName>
</protein>
<name>A0A975FWC4_9CAUL</name>
<dbReference type="EMBL" id="CP073078">
    <property type="protein sequence ID" value="QUD86067.1"/>
    <property type="molecule type" value="Genomic_DNA"/>
</dbReference>
<dbReference type="Gene3D" id="3.40.50.300">
    <property type="entry name" value="P-loop containing nucleotide triphosphate hydrolases"/>
    <property type="match status" value="1"/>
</dbReference>
<evidence type="ECO:0000313" key="2">
    <source>
        <dbReference type="Proteomes" id="UP000676409"/>
    </source>
</evidence>
<dbReference type="KEGG" id="caul:KCG34_13225"/>
<keyword evidence="2" id="KW-1185">Reference proteome</keyword>
<accession>A0A975FWC4</accession>
<proteinExistence type="predicted"/>
<evidence type="ECO:0008006" key="3">
    <source>
        <dbReference type="Google" id="ProtNLM"/>
    </source>
</evidence>
<reference evidence="1" key="1">
    <citation type="submission" date="2021-04" db="EMBL/GenBank/DDBJ databases">
        <title>The complete genome sequence of Caulobacter sp. S6.</title>
        <authorList>
            <person name="Tang Y."/>
            <person name="Ouyang W."/>
            <person name="Liu Q."/>
            <person name="Huang B."/>
            <person name="Guo Z."/>
            <person name="Lei P."/>
        </authorList>
    </citation>
    <scope>NUCLEOTIDE SEQUENCE</scope>
    <source>
        <strain evidence="1">S6</strain>
    </source>
</reference>
<dbReference type="InterPro" id="IPR027417">
    <property type="entry name" value="P-loop_NTPase"/>
</dbReference>
<dbReference type="AlphaFoldDB" id="A0A975FWC4"/>
<sequence length="234" mass="24298">MPVDPLPRPLPVAATPYPEACEPLEEVAAARPADAATALGFGLARLAAGLKADRRPLVLATTGEWLRERGRPFARGLAAWGVAPDRLVWIRAEREAEALWALEECLKSGAVAAALGCVAAPSFVATRRLDFAARAGAAVGLILRAGGADDLSAARRRWRIAAQASGEAAFDPLAPGAARLRAELVRRRDGPPAAWDLELCDETGGLRLVAGLAGHGVATRATGRVVAVAGERAA</sequence>
<evidence type="ECO:0000313" key="1">
    <source>
        <dbReference type="EMBL" id="QUD86067.1"/>
    </source>
</evidence>
<organism evidence="1 2">
    <name type="scientific">Phenylobacterium montanum</name>
    <dbReference type="NCBI Taxonomy" id="2823693"/>
    <lineage>
        <taxon>Bacteria</taxon>
        <taxon>Pseudomonadati</taxon>
        <taxon>Pseudomonadota</taxon>
        <taxon>Alphaproteobacteria</taxon>
        <taxon>Caulobacterales</taxon>
        <taxon>Caulobacteraceae</taxon>
        <taxon>Phenylobacterium</taxon>
    </lineage>
</organism>
<dbReference type="Proteomes" id="UP000676409">
    <property type="component" value="Chromosome"/>
</dbReference>
<gene>
    <name evidence="1" type="ORF">KCG34_13225</name>
</gene>
<dbReference type="RefSeq" id="WP_211936119.1">
    <property type="nucleotide sequence ID" value="NZ_CP073078.1"/>
</dbReference>
<dbReference type="SUPFAM" id="SSF52540">
    <property type="entry name" value="P-loop containing nucleoside triphosphate hydrolases"/>
    <property type="match status" value="1"/>
</dbReference>